<feature type="compositionally biased region" description="Polar residues" evidence="1">
    <location>
        <begin position="105"/>
        <end position="118"/>
    </location>
</feature>
<dbReference type="Pfam" id="PF05699">
    <property type="entry name" value="Dimer_Tnp_hAT"/>
    <property type="match status" value="1"/>
</dbReference>
<dbReference type="InterPro" id="IPR012337">
    <property type="entry name" value="RNaseH-like_sf"/>
</dbReference>
<evidence type="ECO:0008006" key="6">
    <source>
        <dbReference type="Google" id="ProtNLM"/>
    </source>
</evidence>
<dbReference type="InterPro" id="IPR025525">
    <property type="entry name" value="hAT-like_transposase_RNase-H"/>
</dbReference>
<reference evidence="4 5" key="1">
    <citation type="submission" date="2019-05" db="EMBL/GenBank/DDBJ databases">
        <title>Emergence of the Ug99 lineage of the wheat stem rust pathogen through somatic hybridization.</title>
        <authorList>
            <person name="Li F."/>
            <person name="Upadhyaya N.M."/>
            <person name="Sperschneider J."/>
            <person name="Matny O."/>
            <person name="Nguyen-Phuc H."/>
            <person name="Mago R."/>
            <person name="Raley C."/>
            <person name="Miller M.E."/>
            <person name="Silverstein K.A.T."/>
            <person name="Henningsen E."/>
            <person name="Hirsch C.D."/>
            <person name="Visser B."/>
            <person name="Pretorius Z.A."/>
            <person name="Steffenson B.J."/>
            <person name="Schwessinger B."/>
            <person name="Dodds P.N."/>
            <person name="Figueroa M."/>
        </authorList>
    </citation>
    <scope>NUCLEOTIDE SEQUENCE [LARGE SCALE GENOMIC DNA]</scope>
    <source>
        <strain evidence="4 5">Ug99</strain>
    </source>
</reference>
<dbReference type="GO" id="GO:0003677">
    <property type="term" value="F:DNA binding"/>
    <property type="evidence" value="ECO:0007669"/>
    <property type="project" value="InterPro"/>
</dbReference>
<feature type="domain" description="hAT-like transposase RNase-H fold" evidence="3">
    <location>
        <begin position="2"/>
        <end position="97"/>
    </location>
</feature>
<sequence>MTKYPTAHHLYYTMKKIDKHLKDAIKNGSKHIVALIAPMQQKYNKYWMKMSDFAAINLVFDPRCKLELIDFLLSDKFGTETAATTLKHIKTKIYNWFDNLTRQQNKQTNQEATTGSNTKRSKSTEDNNVDDRFKAYLAGKKTTQNATSPSAKLDLYLQESTVDINSPSFEILTWWKVNSVRFPTLASMEKVILMVPMKSIASESAFSTGGRVLSDYCSQLKPGTLEALICAQDWIYHKEGLYEFNQDEHDNNNEAEVLVIS</sequence>
<evidence type="ECO:0000313" key="5">
    <source>
        <dbReference type="Proteomes" id="UP000325313"/>
    </source>
</evidence>
<dbReference type="Pfam" id="PF14372">
    <property type="entry name" value="hAT-like_RNase-H"/>
    <property type="match status" value="1"/>
</dbReference>
<organism evidence="4 5">
    <name type="scientific">Puccinia graminis f. sp. tritici</name>
    <dbReference type="NCBI Taxonomy" id="56615"/>
    <lineage>
        <taxon>Eukaryota</taxon>
        <taxon>Fungi</taxon>
        <taxon>Dikarya</taxon>
        <taxon>Basidiomycota</taxon>
        <taxon>Pucciniomycotina</taxon>
        <taxon>Pucciniomycetes</taxon>
        <taxon>Pucciniales</taxon>
        <taxon>Pucciniaceae</taxon>
        <taxon>Puccinia</taxon>
    </lineage>
</organism>
<dbReference type="AlphaFoldDB" id="A0A5B0LHS9"/>
<proteinExistence type="predicted"/>
<evidence type="ECO:0000259" key="3">
    <source>
        <dbReference type="Pfam" id="PF14372"/>
    </source>
</evidence>
<gene>
    <name evidence="4" type="ORF">PGTUg99_050196</name>
</gene>
<dbReference type="InterPro" id="IPR008906">
    <property type="entry name" value="HATC_C_dom"/>
</dbReference>
<name>A0A5B0LHS9_PUCGR</name>
<feature type="region of interest" description="Disordered" evidence="1">
    <location>
        <begin position="105"/>
        <end position="126"/>
    </location>
</feature>
<dbReference type="GO" id="GO:0046983">
    <property type="term" value="F:protein dimerization activity"/>
    <property type="evidence" value="ECO:0007669"/>
    <property type="project" value="InterPro"/>
</dbReference>
<dbReference type="Proteomes" id="UP000325313">
    <property type="component" value="Unassembled WGS sequence"/>
</dbReference>
<dbReference type="EMBL" id="VDEP01000520">
    <property type="protein sequence ID" value="KAA1063835.1"/>
    <property type="molecule type" value="Genomic_DNA"/>
</dbReference>
<comment type="caution">
    <text evidence="4">The sequence shown here is derived from an EMBL/GenBank/DDBJ whole genome shotgun (WGS) entry which is preliminary data.</text>
</comment>
<evidence type="ECO:0000256" key="1">
    <source>
        <dbReference type="SAM" id="MobiDB-lite"/>
    </source>
</evidence>
<dbReference type="PANTHER" id="PTHR23272:SF190">
    <property type="entry name" value="ZINC FINGER, BED-TYPE-RELATED"/>
    <property type="match status" value="1"/>
</dbReference>
<accession>A0A5B0LHS9</accession>
<evidence type="ECO:0000313" key="4">
    <source>
        <dbReference type="EMBL" id="KAA1063835.1"/>
    </source>
</evidence>
<dbReference type="PANTHER" id="PTHR23272">
    <property type="entry name" value="BED FINGER-RELATED"/>
    <property type="match status" value="1"/>
</dbReference>
<protein>
    <recommendedName>
        <fullName evidence="6">HAT C-terminal dimerisation domain-containing protein</fullName>
    </recommendedName>
</protein>
<dbReference type="SUPFAM" id="SSF53098">
    <property type="entry name" value="Ribonuclease H-like"/>
    <property type="match status" value="1"/>
</dbReference>
<evidence type="ECO:0000259" key="2">
    <source>
        <dbReference type="Pfam" id="PF05699"/>
    </source>
</evidence>
<feature type="domain" description="HAT C-terminal dimerisation" evidence="2">
    <location>
        <begin position="153"/>
        <end position="235"/>
    </location>
</feature>